<feature type="region of interest" description="Disordered" evidence="10">
    <location>
        <begin position="1"/>
        <end position="24"/>
    </location>
</feature>
<dbReference type="Pfam" id="PF03793">
    <property type="entry name" value="PASTA"/>
    <property type="match status" value="1"/>
</dbReference>
<dbReference type="FunFam" id="3.30.200.20:FF:000035">
    <property type="entry name" value="Serine/threonine protein kinase Stk1"/>
    <property type="match status" value="1"/>
</dbReference>
<dbReference type="InterPro" id="IPR008271">
    <property type="entry name" value="Ser/Thr_kinase_AS"/>
</dbReference>
<proteinExistence type="predicted"/>
<feature type="compositionally biased region" description="Low complexity" evidence="10">
    <location>
        <begin position="507"/>
        <end position="574"/>
    </location>
</feature>
<keyword evidence="5" id="KW-0547">Nucleotide-binding</keyword>
<accession>A0A9X2D8A1</accession>
<dbReference type="GO" id="GO:0004674">
    <property type="term" value="F:protein serine/threonine kinase activity"/>
    <property type="evidence" value="ECO:0007669"/>
    <property type="project" value="UniProtKB-KW"/>
</dbReference>
<keyword evidence="11" id="KW-0472">Membrane</keyword>
<keyword evidence="6 13" id="KW-0418">Kinase</keyword>
<feature type="domain" description="Protein kinase" evidence="12">
    <location>
        <begin position="28"/>
        <end position="293"/>
    </location>
</feature>
<keyword evidence="11" id="KW-0812">Transmembrane</keyword>
<feature type="compositionally biased region" description="Low complexity" evidence="10">
    <location>
        <begin position="411"/>
        <end position="440"/>
    </location>
</feature>
<dbReference type="AlphaFoldDB" id="A0A9X2D8A1"/>
<organism evidence="13 14">
    <name type="scientific">Nocardioides bruguierae</name>
    <dbReference type="NCBI Taxonomy" id="2945102"/>
    <lineage>
        <taxon>Bacteria</taxon>
        <taxon>Bacillati</taxon>
        <taxon>Actinomycetota</taxon>
        <taxon>Actinomycetes</taxon>
        <taxon>Propionibacteriales</taxon>
        <taxon>Nocardioidaceae</taxon>
        <taxon>Nocardioides</taxon>
    </lineage>
</organism>
<evidence type="ECO:0000256" key="4">
    <source>
        <dbReference type="ARBA" id="ARBA00022737"/>
    </source>
</evidence>
<evidence type="ECO:0000256" key="9">
    <source>
        <dbReference type="ARBA" id="ARBA00048679"/>
    </source>
</evidence>
<keyword evidence="3" id="KW-0808">Transferase</keyword>
<evidence type="ECO:0000256" key="10">
    <source>
        <dbReference type="SAM" id="MobiDB-lite"/>
    </source>
</evidence>
<dbReference type="EC" id="2.7.11.1" evidence="1"/>
<dbReference type="GO" id="GO:0005524">
    <property type="term" value="F:ATP binding"/>
    <property type="evidence" value="ECO:0007669"/>
    <property type="project" value="UniProtKB-KW"/>
</dbReference>
<dbReference type="SMART" id="SM00220">
    <property type="entry name" value="S_TKc"/>
    <property type="match status" value="1"/>
</dbReference>
<dbReference type="CDD" id="cd06577">
    <property type="entry name" value="PASTA_pknB"/>
    <property type="match status" value="1"/>
</dbReference>
<dbReference type="PROSITE" id="PS50011">
    <property type="entry name" value="PROTEIN_KINASE_DOM"/>
    <property type="match status" value="1"/>
</dbReference>
<dbReference type="InterPro" id="IPR000719">
    <property type="entry name" value="Prot_kinase_dom"/>
</dbReference>
<evidence type="ECO:0000256" key="8">
    <source>
        <dbReference type="ARBA" id="ARBA00047899"/>
    </source>
</evidence>
<evidence type="ECO:0000313" key="14">
    <source>
        <dbReference type="Proteomes" id="UP001139485"/>
    </source>
</evidence>
<evidence type="ECO:0000256" key="2">
    <source>
        <dbReference type="ARBA" id="ARBA00022527"/>
    </source>
</evidence>
<dbReference type="PANTHER" id="PTHR43289">
    <property type="entry name" value="MITOGEN-ACTIVATED PROTEIN KINASE KINASE KINASE 20-RELATED"/>
    <property type="match status" value="1"/>
</dbReference>
<dbReference type="EMBL" id="JAMOIL010000013">
    <property type="protein sequence ID" value="MCM0621005.1"/>
    <property type="molecule type" value="Genomic_DNA"/>
</dbReference>
<feature type="transmembrane region" description="Helical" evidence="11">
    <location>
        <begin position="378"/>
        <end position="400"/>
    </location>
</feature>
<evidence type="ECO:0000256" key="1">
    <source>
        <dbReference type="ARBA" id="ARBA00012513"/>
    </source>
</evidence>
<dbReference type="SUPFAM" id="SSF56112">
    <property type="entry name" value="Protein kinase-like (PK-like)"/>
    <property type="match status" value="1"/>
</dbReference>
<dbReference type="PANTHER" id="PTHR43289:SF6">
    <property type="entry name" value="SERINE_THREONINE-PROTEIN KINASE NEKL-3"/>
    <property type="match status" value="1"/>
</dbReference>
<feature type="compositionally biased region" description="Polar residues" evidence="10">
    <location>
        <begin position="478"/>
        <end position="489"/>
    </location>
</feature>
<gene>
    <name evidence="13" type="ORF">M8330_11960</name>
</gene>
<name>A0A9X2D8A1_9ACTN</name>
<protein>
    <recommendedName>
        <fullName evidence="1">non-specific serine/threonine protein kinase</fullName>
        <ecNumber evidence="1">2.7.11.1</ecNumber>
    </recommendedName>
</protein>
<feature type="region of interest" description="Disordered" evidence="10">
    <location>
        <begin position="473"/>
        <end position="574"/>
    </location>
</feature>
<dbReference type="GO" id="GO:0045717">
    <property type="term" value="P:negative regulation of fatty acid biosynthetic process"/>
    <property type="evidence" value="ECO:0007669"/>
    <property type="project" value="UniProtKB-ARBA"/>
</dbReference>
<dbReference type="PROSITE" id="PS00108">
    <property type="entry name" value="PROTEIN_KINASE_ST"/>
    <property type="match status" value="1"/>
</dbReference>
<keyword evidence="7" id="KW-0067">ATP-binding</keyword>
<keyword evidence="4" id="KW-0677">Repeat</keyword>
<dbReference type="Pfam" id="PF00069">
    <property type="entry name" value="Pkinase"/>
    <property type="match status" value="1"/>
</dbReference>
<dbReference type="Gene3D" id="3.30.200.20">
    <property type="entry name" value="Phosphorylase Kinase, domain 1"/>
    <property type="match status" value="1"/>
</dbReference>
<evidence type="ECO:0000256" key="6">
    <source>
        <dbReference type="ARBA" id="ARBA00022777"/>
    </source>
</evidence>
<evidence type="ECO:0000256" key="7">
    <source>
        <dbReference type="ARBA" id="ARBA00022840"/>
    </source>
</evidence>
<comment type="caution">
    <text evidence="13">The sequence shown here is derived from an EMBL/GenBank/DDBJ whole genome shotgun (WGS) entry which is preliminary data.</text>
</comment>
<keyword evidence="2 13" id="KW-0723">Serine/threonine-protein kinase</keyword>
<keyword evidence="14" id="KW-1185">Reference proteome</keyword>
<evidence type="ECO:0000256" key="5">
    <source>
        <dbReference type="ARBA" id="ARBA00022741"/>
    </source>
</evidence>
<keyword evidence="11" id="KW-1133">Transmembrane helix</keyword>
<evidence type="ECO:0000259" key="12">
    <source>
        <dbReference type="PROSITE" id="PS50011"/>
    </source>
</evidence>
<evidence type="ECO:0000256" key="11">
    <source>
        <dbReference type="SAM" id="Phobius"/>
    </source>
</evidence>
<dbReference type="Proteomes" id="UP001139485">
    <property type="component" value="Unassembled WGS sequence"/>
</dbReference>
<comment type="catalytic activity">
    <reaction evidence="8">
        <text>L-threonyl-[protein] + ATP = O-phospho-L-threonyl-[protein] + ADP + H(+)</text>
        <dbReference type="Rhea" id="RHEA:46608"/>
        <dbReference type="Rhea" id="RHEA-COMP:11060"/>
        <dbReference type="Rhea" id="RHEA-COMP:11605"/>
        <dbReference type="ChEBI" id="CHEBI:15378"/>
        <dbReference type="ChEBI" id="CHEBI:30013"/>
        <dbReference type="ChEBI" id="CHEBI:30616"/>
        <dbReference type="ChEBI" id="CHEBI:61977"/>
        <dbReference type="ChEBI" id="CHEBI:456216"/>
        <dbReference type="EC" id="2.7.11.1"/>
    </reaction>
</comment>
<dbReference type="FunFam" id="1.10.510.10:FF:000021">
    <property type="entry name" value="Serine/threonine protein kinase"/>
    <property type="match status" value="1"/>
</dbReference>
<evidence type="ECO:0000256" key="3">
    <source>
        <dbReference type="ARBA" id="ARBA00022679"/>
    </source>
</evidence>
<evidence type="ECO:0000313" key="13">
    <source>
        <dbReference type="EMBL" id="MCM0621005.1"/>
    </source>
</evidence>
<dbReference type="Gene3D" id="1.10.510.10">
    <property type="entry name" value="Transferase(Phosphotransferase) domain 1"/>
    <property type="match status" value="1"/>
</dbReference>
<feature type="region of interest" description="Disordered" evidence="10">
    <location>
        <begin position="404"/>
        <end position="440"/>
    </location>
</feature>
<reference evidence="13" key="1">
    <citation type="submission" date="2022-05" db="EMBL/GenBank/DDBJ databases">
        <authorList>
            <person name="Tuo L."/>
        </authorList>
    </citation>
    <scope>NUCLEOTIDE SEQUENCE</scope>
    <source>
        <strain evidence="13">BSK12Z-4</strain>
    </source>
</reference>
<comment type="catalytic activity">
    <reaction evidence="9">
        <text>L-seryl-[protein] + ATP = O-phospho-L-seryl-[protein] + ADP + H(+)</text>
        <dbReference type="Rhea" id="RHEA:17989"/>
        <dbReference type="Rhea" id="RHEA-COMP:9863"/>
        <dbReference type="Rhea" id="RHEA-COMP:11604"/>
        <dbReference type="ChEBI" id="CHEBI:15378"/>
        <dbReference type="ChEBI" id="CHEBI:29999"/>
        <dbReference type="ChEBI" id="CHEBI:30616"/>
        <dbReference type="ChEBI" id="CHEBI:83421"/>
        <dbReference type="ChEBI" id="CHEBI:456216"/>
        <dbReference type="EC" id="2.7.11.1"/>
    </reaction>
</comment>
<dbReference type="InterPro" id="IPR011009">
    <property type="entry name" value="Kinase-like_dom_sf"/>
</dbReference>
<sequence length="574" mass="57263">MSSQPPETPGTPENPGQPERFADGAGRYSLTSRIATGGMGEVWRGTDTTLGRPVAVKLLKTEYADDATFRSRFETEARNAAVLHHPGIAGVYDFGEAPATDGSGIPRPYLVMELVDGQPLSALLRSGEPMEPEVVADLMAQTAEALAAAHAAGIVHRDVKPANLLITPERKVKVTDFGIARAADAVGITQTGQVLGTPQYLSPEQARGTTATPASDVYALGVVAFECLAGERPFDAGSPVATALAHLNQPVPDLPDSVPAPLAAVVQRALSKDPADRYPEGSAFAAALRDPLNDSPAGAGALGGPSTAATMVAGGAGLAAGAAAGAALGAGAAAADEPGTQVFGATPGSTPGDPTGAVPATGATDTAGSRKAERKRPWALIAVAAVLAIALLAVGAFALLSGGDDESDTGASAESTSASASASRTRTRSASPSEETSAAATVSIDADDYVGRDVQAVQSELEDLGLLVQLDQVDNDGSGTEDQVTSVDPTGTLEEGDSVTVQFYGPAPTTQAPTETETVTETPSESATPTETTSSAPASSQAATDSTSGAAASTSASTQTSTSGATVGAQDGGS</sequence>
<dbReference type="RefSeq" id="WP_250827503.1">
    <property type="nucleotide sequence ID" value="NZ_JAMOIL010000013.1"/>
</dbReference>
<dbReference type="InterPro" id="IPR005543">
    <property type="entry name" value="PASTA_dom"/>
</dbReference>
<feature type="region of interest" description="Disordered" evidence="10">
    <location>
        <begin position="339"/>
        <end position="372"/>
    </location>
</feature>
<dbReference type="CDD" id="cd14014">
    <property type="entry name" value="STKc_PknB_like"/>
    <property type="match status" value="1"/>
</dbReference>